<dbReference type="PANTHER" id="PTHR10192">
    <property type="entry name" value="MOLYBDOPTERIN BIOSYNTHESIS PROTEIN"/>
    <property type="match status" value="1"/>
</dbReference>
<dbReference type="InterPro" id="IPR036688">
    <property type="entry name" value="MoeA_C_domain_IV_sf"/>
</dbReference>
<evidence type="ECO:0000256" key="4">
    <source>
        <dbReference type="ARBA" id="ARBA00023150"/>
    </source>
</evidence>
<keyword evidence="9" id="KW-1185">Reference proteome</keyword>
<feature type="domain" description="MoaB/Mog" evidence="7">
    <location>
        <begin position="187"/>
        <end position="324"/>
    </location>
</feature>
<dbReference type="EC" id="2.10.1.1" evidence="6"/>
<dbReference type="SMART" id="SM00852">
    <property type="entry name" value="MoCF_biosynth"/>
    <property type="match status" value="1"/>
</dbReference>
<evidence type="ECO:0000256" key="5">
    <source>
        <dbReference type="ARBA" id="ARBA00047317"/>
    </source>
</evidence>
<dbReference type="CDD" id="cd00887">
    <property type="entry name" value="MoeA"/>
    <property type="match status" value="1"/>
</dbReference>
<evidence type="ECO:0000256" key="3">
    <source>
        <dbReference type="ARBA" id="ARBA00010763"/>
    </source>
</evidence>
<dbReference type="InterPro" id="IPR036425">
    <property type="entry name" value="MoaB/Mog-like_dom_sf"/>
</dbReference>
<dbReference type="Gene3D" id="2.170.190.11">
    <property type="entry name" value="Molybdopterin biosynthesis moea protein, domain 3"/>
    <property type="match status" value="1"/>
</dbReference>
<dbReference type="GO" id="GO:0061599">
    <property type="term" value="F:molybdopterin molybdotransferase activity"/>
    <property type="evidence" value="ECO:0007669"/>
    <property type="project" value="UniProtKB-EC"/>
</dbReference>
<dbReference type="RefSeq" id="WP_348386954.1">
    <property type="nucleotide sequence ID" value="NZ_CP134146.1"/>
</dbReference>
<comment type="pathway">
    <text evidence="2 6">Cofactor biosynthesis; molybdopterin biosynthesis.</text>
</comment>
<comment type="function">
    <text evidence="1 6">Catalyzes the insertion of molybdate into adenylated molybdopterin with the concomitant release of AMP.</text>
</comment>
<dbReference type="Pfam" id="PF00994">
    <property type="entry name" value="MoCF_biosynth"/>
    <property type="match status" value="1"/>
</dbReference>
<evidence type="ECO:0000256" key="2">
    <source>
        <dbReference type="ARBA" id="ARBA00005046"/>
    </source>
</evidence>
<dbReference type="InterPro" id="IPR036135">
    <property type="entry name" value="MoeA_linker/N_sf"/>
</dbReference>
<dbReference type="Gene3D" id="3.90.105.10">
    <property type="entry name" value="Molybdopterin biosynthesis moea protein, domain 2"/>
    <property type="match status" value="1"/>
</dbReference>
<dbReference type="EMBL" id="CP134146">
    <property type="protein sequence ID" value="WNC67795.1"/>
    <property type="molecule type" value="Genomic_DNA"/>
</dbReference>
<comment type="cofactor">
    <cofactor evidence="6">
        <name>Mg(2+)</name>
        <dbReference type="ChEBI" id="CHEBI:18420"/>
    </cofactor>
</comment>
<keyword evidence="6" id="KW-0500">Molybdenum</keyword>
<keyword evidence="6" id="KW-0460">Magnesium</keyword>
<dbReference type="SUPFAM" id="SSF53218">
    <property type="entry name" value="Molybdenum cofactor biosynthesis proteins"/>
    <property type="match status" value="1"/>
</dbReference>
<dbReference type="NCBIfam" id="NF007960">
    <property type="entry name" value="PRK10680.1"/>
    <property type="match status" value="1"/>
</dbReference>
<dbReference type="InterPro" id="IPR005110">
    <property type="entry name" value="MoeA_linker/N"/>
</dbReference>
<dbReference type="InterPro" id="IPR005111">
    <property type="entry name" value="MoeA_C_domain_IV"/>
</dbReference>
<proteinExistence type="inferred from homology"/>
<keyword evidence="4 6" id="KW-0501">Molybdenum cofactor biosynthesis</keyword>
<sequence length="414" mass="44391">MSDCCSAPGLMPFETALNQLLANVQAPKKIQLIAIEDCLDRVLASAIVSPIFVPPNDNSAMDGYAFSFASINDTENIALDIVGRSFAGEPFTGKTELGQCIRIMTGAKMPDCCDTVVMQENTKVVDGKLTFTKLPTERFSNVRNKGEDISCGQTVFKQGHKLAAIDIGLLASLGVANVEVYAPVTVALLSTGDELRTPGERLGDGDIFESNRFALNALLQRLNVNVIDLGIIRDDKQAIREAFIRADKEADVVISSGGVSVGEADYTKDILTELGEIGFWKIAMKPGKPFAFGKLPNSIFFGLPGNPVSALVTFYKLAIPGIEKMQGMPFKPAAKFSAISTTKLKKSPGRMDFQRAVVSYDEQGVARVTSTGTQGSGVLTSLGKANCFIVLDSEQGSVAEGEKVFVEPFAFAFQ</sequence>
<dbReference type="Proteomes" id="UP001248581">
    <property type="component" value="Chromosome"/>
</dbReference>
<evidence type="ECO:0000256" key="1">
    <source>
        <dbReference type="ARBA" id="ARBA00002901"/>
    </source>
</evidence>
<dbReference type="SUPFAM" id="SSF63867">
    <property type="entry name" value="MoeA C-terminal domain-like"/>
    <property type="match status" value="1"/>
</dbReference>
<comment type="catalytic activity">
    <reaction evidence="5">
        <text>adenylyl-molybdopterin + molybdate = Mo-molybdopterin + AMP + H(+)</text>
        <dbReference type="Rhea" id="RHEA:35047"/>
        <dbReference type="ChEBI" id="CHEBI:15378"/>
        <dbReference type="ChEBI" id="CHEBI:36264"/>
        <dbReference type="ChEBI" id="CHEBI:62727"/>
        <dbReference type="ChEBI" id="CHEBI:71302"/>
        <dbReference type="ChEBI" id="CHEBI:456215"/>
        <dbReference type="EC" id="2.10.1.1"/>
    </reaction>
</comment>
<dbReference type="Pfam" id="PF03453">
    <property type="entry name" value="MoeA_N"/>
    <property type="match status" value="1"/>
</dbReference>
<dbReference type="InterPro" id="IPR008284">
    <property type="entry name" value="MoCF_biosynth_CS"/>
</dbReference>
<organism evidence="8 9">
    <name type="scientific">Thalassotalea nanhaiensis</name>
    <dbReference type="NCBI Taxonomy" id="3065648"/>
    <lineage>
        <taxon>Bacteria</taxon>
        <taxon>Pseudomonadati</taxon>
        <taxon>Pseudomonadota</taxon>
        <taxon>Gammaproteobacteria</taxon>
        <taxon>Alteromonadales</taxon>
        <taxon>Colwelliaceae</taxon>
        <taxon>Thalassotalea</taxon>
    </lineage>
</organism>
<accession>A0ABY9TGC8</accession>
<keyword evidence="6 8" id="KW-0808">Transferase</keyword>
<dbReference type="Gene3D" id="2.40.340.10">
    <property type="entry name" value="MoeA, C-terminal, domain IV"/>
    <property type="match status" value="1"/>
</dbReference>
<reference evidence="9" key="1">
    <citation type="submission" date="2023-09" db="EMBL/GenBank/DDBJ databases">
        <authorList>
            <person name="Li S."/>
            <person name="Li X."/>
            <person name="Zhang C."/>
            <person name="Zhao Z."/>
        </authorList>
    </citation>
    <scope>NUCLEOTIDE SEQUENCE [LARGE SCALE GENOMIC DNA]</scope>
    <source>
        <strain evidence="9">SQ345</strain>
    </source>
</reference>
<evidence type="ECO:0000256" key="6">
    <source>
        <dbReference type="RuleBase" id="RU365090"/>
    </source>
</evidence>
<comment type="similarity">
    <text evidence="3 6">Belongs to the MoeA family.</text>
</comment>
<name>A0ABY9TGC8_9GAMM</name>
<evidence type="ECO:0000259" key="7">
    <source>
        <dbReference type="SMART" id="SM00852"/>
    </source>
</evidence>
<dbReference type="Pfam" id="PF03454">
    <property type="entry name" value="MoeA_C"/>
    <property type="match status" value="1"/>
</dbReference>
<dbReference type="PANTHER" id="PTHR10192:SF5">
    <property type="entry name" value="GEPHYRIN"/>
    <property type="match status" value="1"/>
</dbReference>
<evidence type="ECO:0000313" key="9">
    <source>
        <dbReference type="Proteomes" id="UP001248581"/>
    </source>
</evidence>
<evidence type="ECO:0000313" key="8">
    <source>
        <dbReference type="EMBL" id="WNC67795.1"/>
    </source>
</evidence>
<gene>
    <name evidence="8" type="primary">moeA</name>
    <name evidence="8" type="ORF">RI845_14860</name>
</gene>
<dbReference type="InterPro" id="IPR001453">
    <property type="entry name" value="MoaB/Mog_dom"/>
</dbReference>
<dbReference type="Gene3D" id="3.40.980.10">
    <property type="entry name" value="MoaB/Mog-like domain"/>
    <property type="match status" value="1"/>
</dbReference>
<dbReference type="SUPFAM" id="SSF63882">
    <property type="entry name" value="MoeA N-terminal region -like"/>
    <property type="match status" value="1"/>
</dbReference>
<dbReference type="NCBIfam" id="TIGR00177">
    <property type="entry name" value="molyb_syn"/>
    <property type="match status" value="1"/>
</dbReference>
<keyword evidence="6" id="KW-0479">Metal-binding</keyword>
<protein>
    <recommendedName>
        <fullName evidence="6">Molybdopterin molybdenumtransferase</fullName>
        <ecNumber evidence="6">2.10.1.1</ecNumber>
    </recommendedName>
</protein>
<dbReference type="InterPro" id="IPR038987">
    <property type="entry name" value="MoeA-like"/>
</dbReference>
<dbReference type="NCBIfam" id="NF045515">
    <property type="entry name" value="Glp_gephyrin"/>
    <property type="match status" value="1"/>
</dbReference>
<dbReference type="PROSITE" id="PS01079">
    <property type="entry name" value="MOCF_BIOSYNTHESIS_2"/>
    <property type="match status" value="1"/>
</dbReference>